<protein>
    <submittedName>
        <fullName evidence="1">Winged helix DNA-binding domain-containing protein</fullName>
    </submittedName>
</protein>
<dbReference type="PANTHER" id="PTHR38479:SF2">
    <property type="entry name" value="WINGED HELIX DNA-BINDING DOMAIN-CONTAINING PROTEIN"/>
    <property type="match status" value="1"/>
</dbReference>
<evidence type="ECO:0000313" key="1">
    <source>
        <dbReference type="EMBL" id="GAA5227895.1"/>
    </source>
</evidence>
<proteinExistence type="predicted"/>
<organism evidence="1 2">
    <name type="scientific">Paeniglutamicibacter antarcticus</name>
    <dbReference type="NCBI Taxonomy" id="494023"/>
    <lineage>
        <taxon>Bacteria</taxon>
        <taxon>Bacillati</taxon>
        <taxon>Actinomycetota</taxon>
        <taxon>Actinomycetes</taxon>
        <taxon>Micrococcales</taxon>
        <taxon>Micrococcaceae</taxon>
        <taxon>Paeniglutamicibacter</taxon>
    </lineage>
</organism>
<dbReference type="PANTHER" id="PTHR38479">
    <property type="entry name" value="LMO0824 PROTEIN"/>
    <property type="match status" value="1"/>
</dbReference>
<dbReference type="EMBL" id="BAABLK010000034">
    <property type="protein sequence ID" value="GAA5227895.1"/>
    <property type="molecule type" value="Genomic_DNA"/>
</dbReference>
<dbReference type="GO" id="GO:0003677">
    <property type="term" value="F:DNA binding"/>
    <property type="evidence" value="ECO:0007669"/>
    <property type="project" value="UniProtKB-KW"/>
</dbReference>
<keyword evidence="1" id="KW-0238">DNA-binding</keyword>
<comment type="caution">
    <text evidence="1">The sequence shown here is derived from an EMBL/GenBank/DDBJ whole genome shotgun (WGS) entry which is preliminary data.</text>
</comment>
<dbReference type="RefSeq" id="WP_210100079.1">
    <property type="nucleotide sequence ID" value="NZ_BAABLK010000034.1"/>
</dbReference>
<sequence>MTPVGLARMRLAAQGLLPGIPASTLQVPASTPAQVVGALGMMQAQDLAQACWAVGVRLPGSSLGTIHAALGEGSLIRCWGARGTLMFTTPAMHAPLLLVTAPRMEAAMAAIRKREGITQTEIATLAKAARIRCGAGGATRAQLLQAFADSGSGIEGQRGYHLIVAVCLRGGIVQGPMEPGSGTRQLFMATDSWIPGKTADLDPGNALAMVVRGYFESHGPATVEDCAWWLGLTLARVRAGLEDCTGALASVSVGGATYHFAACHEERLEDPPGARSVIVLPGFDEFLLGYRRRSATLAAEHVQEVTPGKNGIFLRTVHAGGKTVGTWGVGGTARNPQGHHVPFGPDPSASRAKAIAARIEAYIEFRRS</sequence>
<reference evidence="2" key="1">
    <citation type="journal article" date="2019" name="Int. J. Syst. Evol. Microbiol.">
        <title>The Global Catalogue of Microorganisms (GCM) 10K type strain sequencing project: providing services to taxonomists for standard genome sequencing and annotation.</title>
        <authorList>
            <consortium name="The Broad Institute Genomics Platform"/>
            <consortium name="The Broad Institute Genome Sequencing Center for Infectious Disease"/>
            <person name="Wu L."/>
            <person name="Ma J."/>
        </authorList>
    </citation>
    <scope>NUCLEOTIDE SEQUENCE [LARGE SCALE GENOMIC DNA]</scope>
    <source>
        <strain evidence="2">JCM 18952</strain>
    </source>
</reference>
<dbReference type="Pfam" id="PF06224">
    <property type="entry name" value="AlkZ-like"/>
    <property type="match status" value="1"/>
</dbReference>
<gene>
    <name evidence="1" type="ORF">GCM10025778_24280</name>
</gene>
<dbReference type="Proteomes" id="UP001501257">
    <property type="component" value="Unassembled WGS sequence"/>
</dbReference>
<name>A0ABP9TNY4_9MICC</name>
<keyword evidence="2" id="KW-1185">Reference proteome</keyword>
<evidence type="ECO:0000313" key="2">
    <source>
        <dbReference type="Proteomes" id="UP001501257"/>
    </source>
</evidence>
<accession>A0ABP9TNY4</accession>
<dbReference type="InterPro" id="IPR009351">
    <property type="entry name" value="AlkZ-like"/>
</dbReference>